<dbReference type="Gene3D" id="2.60.120.200">
    <property type="match status" value="1"/>
</dbReference>
<dbReference type="OrthoDB" id="2395160at2759"/>
<evidence type="ECO:0000256" key="1">
    <source>
        <dbReference type="SAM" id="SignalP"/>
    </source>
</evidence>
<dbReference type="InterPro" id="IPR048958">
    <property type="entry name" value="Polysacc_lyase_14"/>
</dbReference>
<evidence type="ECO:0000313" key="4">
    <source>
        <dbReference type="Proteomes" id="UP000603453"/>
    </source>
</evidence>
<reference evidence="3" key="1">
    <citation type="submission" date="2020-12" db="EMBL/GenBank/DDBJ databases">
        <title>Metabolic potential, ecology and presence of endohyphal bacteria is reflected in genomic diversity of Mucoromycotina.</title>
        <authorList>
            <person name="Muszewska A."/>
            <person name="Okrasinska A."/>
            <person name="Steczkiewicz K."/>
            <person name="Drgas O."/>
            <person name="Orlowska M."/>
            <person name="Perlinska-Lenart U."/>
            <person name="Aleksandrzak-Piekarczyk T."/>
            <person name="Szatraj K."/>
            <person name="Zielenkiewicz U."/>
            <person name="Pilsyk S."/>
            <person name="Malc E."/>
            <person name="Mieczkowski P."/>
            <person name="Kruszewska J.S."/>
            <person name="Biernat P."/>
            <person name="Pawlowska J."/>
        </authorList>
    </citation>
    <scope>NUCLEOTIDE SEQUENCE</scope>
    <source>
        <strain evidence="3">WA0000017839</strain>
    </source>
</reference>
<dbReference type="PANTHER" id="PTHR40124:SF1">
    <property type="entry name" value="DISAGGREGATASE RELATED REPEAT PROTEIN"/>
    <property type="match status" value="1"/>
</dbReference>
<keyword evidence="4" id="KW-1185">Reference proteome</keyword>
<gene>
    <name evidence="3" type="ORF">INT47_012246</name>
</gene>
<feature type="chain" id="PRO_5034261747" description="Polysaccharide lyase 14 domain-containing protein" evidence="1">
    <location>
        <begin position="20"/>
        <end position="327"/>
    </location>
</feature>
<keyword evidence="1" id="KW-0732">Signal</keyword>
<name>A0A8H7RCH0_9FUNG</name>
<evidence type="ECO:0000259" key="2">
    <source>
        <dbReference type="Pfam" id="PF21294"/>
    </source>
</evidence>
<accession>A0A8H7RCH0</accession>
<comment type="caution">
    <text evidence="3">The sequence shown here is derived from an EMBL/GenBank/DDBJ whole genome shotgun (WGS) entry which is preliminary data.</text>
</comment>
<dbReference type="AlphaFoldDB" id="A0A8H7RCH0"/>
<proteinExistence type="predicted"/>
<protein>
    <recommendedName>
        <fullName evidence="2">Polysaccharide lyase 14 domain-containing protein</fullName>
    </recommendedName>
</protein>
<feature type="signal peptide" evidence="1">
    <location>
        <begin position="1"/>
        <end position="19"/>
    </location>
</feature>
<dbReference type="EMBL" id="JAEPRD010000026">
    <property type="protein sequence ID" value="KAG2207193.1"/>
    <property type="molecule type" value="Genomic_DNA"/>
</dbReference>
<organism evidence="3 4">
    <name type="scientific">Mucor saturninus</name>
    <dbReference type="NCBI Taxonomy" id="64648"/>
    <lineage>
        <taxon>Eukaryota</taxon>
        <taxon>Fungi</taxon>
        <taxon>Fungi incertae sedis</taxon>
        <taxon>Mucoromycota</taxon>
        <taxon>Mucoromycotina</taxon>
        <taxon>Mucoromycetes</taxon>
        <taxon>Mucorales</taxon>
        <taxon>Mucorineae</taxon>
        <taxon>Mucoraceae</taxon>
        <taxon>Mucor</taxon>
    </lineage>
</organism>
<dbReference type="Pfam" id="PF21294">
    <property type="entry name" value="Polysacc_lyase_14"/>
    <property type="match status" value="1"/>
</dbReference>
<evidence type="ECO:0000313" key="3">
    <source>
        <dbReference type="EMBL" id="KAG2207193.1"/>
    </source>
</evidence>
<dbReference type="Proteomes" id="UP000603453">
    <property type="component" value="Unassembled WGS sequence"/>
</dbReference>
<sequence length="327" mass="35021">MFILGSLLTSVLLVNFVQADASAKATSLGLDKTWTAPMPSAPVSPGSDYISSNWYASQGFYGAENVQFVQDPFSANSTTTVLKVNYPAGSYAPVGTKNNNSGVKGGAEFFTNVNHDTMYNTALLSYDLAFDSSFDWVKGGKLPGIYGGSPGDGCSGGEKATGANCFSVRLMWRDSGAGEAYAYIPTSDKLCSSKQVTCNSDYGTSFSRGVIRFSTAKWTHIDMYIKLNTGSNTNGILQVWQDGSLMINQQHLQFRSSDAVGMSSTMFSTFFGGGSTSFATPVDTSTYFKNYQFSTADTPDPTQGNSASTSCISYYYISAIVAVLFFI</sequence>
<dbReference type="PANTHER" id="PTHR40124">
    <property type="match status" value="1"/>
</dbReference>
<feature type="domain" description="Polysaccharide lyase 14" evidence="2">
    <location>
        <begin position="76"/>
        <end position="290"/>
    </location>
</feature>